<name>A0A5P3MPV2_NEIAN</name>
<sequence length="83" mass="9388">MFGLGAGMPYLAEPHEIRQGCKAAGGTDNIERYNKSFCVKWLRPLQKNRKRIKADCRGRLYARLKLIHTLEVITSKAQASGRV</sequence>
<reference evidence="1 2" key="1">
    <citation type="submission" date="2018-08" db="EMBL/GenBank/DDBJ databases">
        <title>Neisseria animalis ATCC 49930 complete genome.</title>
        <authorList>
            <person name="Veseli I.A."/>
            <person name="Mascarenhas dos Santos A.C."/>
            <person name="Buttler R."/>
            <person name="Pombert J.-F."/>
        </authorList>
    </citation>
    <scope>NUCLEOTIDE SEQUENCE [LARGE SCALE GENOMIC DNA]</scope>
    <source>
        <strain evidence="1 2">ATCC 49930</strain>
    </source>
</reference>
<dbReference type="AlphaFoldDB" id="A0A5P3MPV2"/>
<protein>
    <submittedName>
        <fullName evidence="1">Uncharacterized protein</fullName>
    </submittedName>
</protein>
<keyword evidence="2" id="KW-1185">Reference proteome</keyword>
<evidence type="ECO:0000313" key="1">
    <source>
        <dbReference type="EMBL" id="QEY23597.1"/>
    </source>
</evidence>
<accession>A0A5P3MPV2</accession>
<evidence type="ECO:0000313" key="2">
    <source>
        <dbReference type="Proteomes" id="UP000325536"/>
    </source>
</evidence>
<dbReference type="Proteomes" id="UP000325536">
    <property type="component" value="Chromosome"/>
</dbReference>
<organism evidence="1 2">
    <name type="scientific">Neisseria animalis</name>
    <dbReference type="NCBI Taxonomy" id="492"/>
    <lineage>
        <taxon>Bacteria</taxon>
        <taxon>Pseudomonadati</taxon>
        <taxon>Pseudomonadota</taxon>
        <taxon>Betaproteobacteria</taxon>
        <taxon>Neisseriales</taxon>
        <taxon>Neisseriaceae</taxon>
        <taxon>Neisseria</taxon>
    </lineage>
</organism>
<dbReference type="EMBL" id="CP031699">
    <property type="protein sequence ID" value="QEY23597.1"/>
    <property type="molecule type" value="Genomic_DNA"/>
</dbReference>
<gene>
    <name evidence="1" type="ORF">D0T90_03030</name>
</gene>
<proteinExistence type="predicted"/>
<dbReference type="KEGG" id="naq:D0T90_03030"/>